<dbReference type="InterPro" id="IPR027417">
    <property type="entry name" value="P-loop_NTPase"/>
</dbReference>
<keyword evidence="5" id="KW-0046">Antibiotic resistance</keyword>
<dbReference type="AlphaFoldDB" id="A0A5D4JFM6"/>
<reference evidence="7 8" key="1">
    <citation type="submission" date="2019-08" db="EMBL/GenBank/DDBJ databases">
        <title>Draft genome for granaticin producer strain Streptomyces parvus C05.</title>
        <authorList>
            <person name="Gonzalez-Pimentel J.L."/>
        </authorList>
    </citation>
    <scope>NUCLEOTIDE SEQUENCE [LARGE SCALE GENOMIC DNA]</scope>
    <source>
        <strain evidence="7 8">C05</strain>
    </source>
</reference>
<dbReference type="PANTHER" id="PTHR42711">
    <property type="entry name" value="ABC TRANSPORTER ATP-BINDING PROTEIN"/>
    <property type="match status" value="1"/>
</dbReference>
<gene>
    <name evidence="7" type="ORF">FY004_12295</name>
</gene>
<dbReference type="GO" id="GO:0005886">
    <property type="term" value="C:plasma membrane"/>
    <property type="evidence" value="ECO:0007669"/>
    <property type="project" value="UniProtKB-SubCell"/>
</dbReference>
<comment type="caution">
    <text evidence="7">The sequence shown here is derived from an EMBL/GenBank/DDBJ whole genome shotgun (WGS) entry which is preliminary data.</text>
</comment>
<name>A0A5D4JFM6_9ACTN</name>
<proteinExistence type="predicted"/>
<keyword evidence="3" id="KW-0547">Nucleotide-binding</keyword>
<dbReference type="Pfam" id="PF13732">
    <property type="entry name" value="DrrA1-3_C"/>
    <property type="match status" value="1"/>
</dbReference>
<sequence length="321" mass="34277">MDNAATPSIRAIGLGRDFAEHTAVHPLDLEVNPGEVYGLLGPNGSGKSTTVRMLTTMLRPSRGTAQVAGADITRDPGTVRRRTGVVLQGTALDPLMSARELLCLQGRLQSLTSRQARARCAELLTAFDAQEFADTPISKLSGGQRRRIDLAVALVQRPDVLFLDEPTTGLDPASRRSLWEEIRALSAGHGVTVLLTTQYLEEADQLCDRIGILRAGRLIASAAPHVLKEETGDRVLTLRFRDAPAAGRARDLLTARGEQLHAAEATPHAVSIRLTRPGADGETLLTLASAGLHAESLTVDEPSLEDVFLRLALTPEGATAA</sequence>
<dbReference type="InterPro" id="IPR050763">
    <property type="entry name" value="ABC_transporter_ATP-binding"/>
</dbReference>
<dbReference type="GO" id="GO:0016887">
    <property type="term" value="F:ATP hydrolysis activity"/>
    <property type="evidence" value="ECO:0007669"/>
    <property type="project" value="InterPro"/>
</dbReference>
<evidence type="ECO:0000259" key="6">
    <source>
        <dbReference type="PROSITE" id="PS50893"/>
    </source>
</evidence>
<dbReference type="PROSITE" id="PS00211">
    <property type="entry name" value="ABC_TRANSPORTER_1"/>
    <property type="match status" value="1"/>
</dbReference>
<dbReference type="Pfam" id="PF00005">
    <property type="entry name" value="ABC_tran"/>
    <property type="match status" value="1"/>
</dbReference>
<dbReference type="GO" id="GO:0046677">
    <property type="term" value="P:response to antibiotic"/>
    <property type="evidence" value="ECO:0007669"/>
    <property type="project" value="UniProtKB-KW"/>
</dbReference>
<keyword evidence="2" id="KW-0813">Transport</keyword>
<dbReference type="Proteomes" id="UP000323242">
    <property type="component" value="Unassembled WGS sequence"/>
</dbReference>
<dbReference type="PANTHER" id="PTHR42711:SF19">
    <property type="entry name" value="DOXORUBICIN RESISTANCE ATP-BINDING PROTEIN DRRA"/>
    <property type="match status" value="1"/>
</dbReference>
<dbReference type="InterPro" id="IPR003593">
    <property type="entry name" value="AAA+_ATPase"/>
</dbReference>
<evidence type="ECO:0000256" key="1">
    <source>
        <dbReference type="ARBA" id="ARBA00004202"/>
    </source>
</evidence>
<comment type="subcellular location">
    <subcellularLocation>
        <location evidence="1">Cell membrane</location>
        <topology evidence="1">Peripheral membrane protein</topology>
    </subcellularLocation>
</comment>
<feature type="domain" description="ABC transporter" evidence="6">
    <location>
        <begin position="9"/>
        <end position="240"/>
    </location>
</feature>
<dbReference type="InterPro" id="IPR003439">
    <property type="entry name" value="ABC_transporter-like_ATP-bd"/>
</dbReference>
<dbReference type="SMART" id="SM00382">
    <property type="entry name" value="AAA"/>
    <property type="match status" value="1"/>
</dbReference>
<dbReference type="SUPFAM" id="SSF52540">
    <property type="entry name" value="P-loop containing nucleoside triphosphate hydrolases"/>
    <property type="match status" value="1"/>
</dbReference>
<dbReference type="GO" id="GO:0005524">
    <property type="term" value="F:ATP binding"/>
    <property type="evidence" value="ECO:0007669"/>
    <property type="project" value="UniProtKB-KW"/>
</dbReference>
<protein>
    <submittedName>
        <fullName evidence="7">ATP-binding cassette domain-containing protein</fullName>
    </submittedName>
</protein>
<dbReference type="RefSeq" id="WP_148902424.1">
    <property type="nucleotide sequence ID" value="NZ_VSZQ01000052.1"/>
</dbReference>
<dbReference type="PROSITE" id="PS50893">
    <property type="entry name" value="ABC_TRANSPORTER_2"/>
    <property type="match status" value="1"/>
</dbReference>
<evidence type="ECO:0000313" key="8">
    <source>
        <dbReference type="Proteomes" id="UP000323242"/>
    </source>
</evidence>
<keyword evidence="8" id="KW-1185">Reference proteome</keyword>
<dbReference type="InterPro" id="IPR025302">
    <property type="entry name" value="DrrA1/2-like_C"/>
</dbReference>
<dbReference type="EMBL" id="VSZQ01000052">
    <property type="protein sequence ID" value="TYR64291.1"/>
    <property type="molecule type" value="Genomic_DNA"/>
</dbReference>
<organism evidence="7 8">
    <name type="scientific">Streptomyces parvus</name>
    <dbReference type="NCBI Taxonomy" id="66428"/>
    <lineage>
        <taxon>Bacteria</taxon>
        <taxon>Bacillati</taxon>
        <taxon>Actinomycetota</taxon>
        <taxon>Actinomycetes</taxon>
        <taxon>Kitasatosporales</taxon>
        <taxon>Streptomycetaceae</taxon>
        <taxon>Streptomyces</taxon>
    </lineage>
</organism>
<keyword evidence="4 7" id="KW-0067">ATP-binding</keyword>
<dbReference type="Gene3D" id="3.40.50.300">
    <property type="entry name" value="P-loop containing nucleotide triphosphate hydrolases"/>
    <property type="match status" value="1"/>
</dbReference>
<evidence type="ECO:0000256" key="4">
    <source>
        <dbReference type="ARBA" id="ARBA00022840"/>
    </source>
</evidence>
<evidence type="ECO:0000313" key="7">
    <source>
        <dbReference type="EMBL" id="TYR64291.1"/>
    </source>
</evidence>
<evidence type="ECO:0000256" key="3">
    <source>
        <dbReference type="ARBA" id="ARBA00022741"/>
    </source>
</evidence>
<evidence type="ECO:0000256" key="2">
    <source>
        <dbReference type="ARBA" id="ARBA00022448"/>
    </source>
</evidence>
<accession>A0A5D4JFM6</accession>
<evidence type="ECO:0000256" key="5">
    <source>
        <dbReference type="ARBA" id="ARBA00023251"/>
    </source>
</evidence>
<dbReference type="InterPro" id="IPR017871">
    <property type="entry name" value="ABC_transporter-like_CS"/>
</dbReference>